<protein>
    <submittedName>
        <fullName evidence="4">Insulinase family protein</fullName>
    </submittedName>
</protein>
<keyword evidence="5" id="KW-1185">Reference proteome</keyword>
<evidence type="ECO:0000313" key="4">
    <source>
        <dbReference type="EMBL" id="QQL48692.1"/>
    </source>
</evidence>
<dbReference type="RefSeq" id="WP_157525398.1">
    <property type="nucleotide sequence ID" value="NZ_CP066775.1"/>
</dbReference>
<dbReference type="Pfam" id="PF00675">
    <property type="entry name" value="Peptidase_M16"/>
    <property type="match status" value="1"/>
</dbReference>
<dbReference type="Pfam" id="PF05193">
    <property type="entry name" value="Peptidase_M16_C"/>
    <property type="match status" value="1"/>
</dbReference>
<dbReference type="InterPro" id="IPR050361">
    <property type="entry name" value="MPP/UQCRC_Complex"/>
</dbReference>
<sequence>MKIKLLLPVLFCFVSAIGFAQSKLPSNIFQHKLPNGLDVIVVEDNSVPLATVMITVKNGAYTEPPAFNGLSHLYEHMFFKANKDYPTQTDFMNRVSELGMEFNGSTTYENVNYFFTLPSANLKPGLELMNSSIRYPLFNAEEMKRENIVVDDEFQQHESAPAYALIDAMDHHMWGDLYSRKNPTGNHDIIRNATPALMDSIKNKYYYPNNALLTIAGDVAHAAVFAEVDQLFGSWQASAFDPFKKWPVPEFKPLTKTDYFVVQSPIANVPIIQMEWFGPDTRHDLPATYAADVFSYILDQNSSKLSKALIRSGLAQQVDFGYLTLSHTGPITLLVIPNPAKIPECLAEIKRQIAMWDSPDYVTDEQLETAKRKLGIQQTREAEVTSDFTQVLSFWWASASLDYFASYNDNLKKMTRADLQNYVRKYIKGKPYCAGLLVSPQMNRQLTPAKFFTAAN</sequence>
<proteinExistence type="inferred from homology"/>
<dbReference type="InterPro" id="IPR007863">
    <property type="entry name" value="Peptidase_M16_C"/>
</dbReference>
<evidence type="ECO:0000259" key="2">
    <source>
        <dbReference type="Pfam" id="PF00675"/>
    </source>
</evidence>
<organism evidence="4 5">
    <name type="scientific">Mucilaginibacter ginkgonis</name>
    <dbReference type="NCBI Taxonomy" id="2682091"/>
    <lineage>
        <taxon>Bacteria</taxon>
        <taxon>Pseudomonadati</taxon>
        <taxon>Bacteroidota</taxon>
        <taxon>Sphingobacteriia</taxon>
        <taxon>Sphingobacteriales</taxon>
        <taxon>Sphingobacteriaceae</taxon>
        <taxon>Mucilaginibacter</taxon>
    </lineage>
</organism>
<dbReference type="PANTHER" id="PTHR11851:SF49">
    <property type="entry name" value="MITOCHONDRIAL-PROCESSING PEPTIDASE SUBUNIT ALPHA"/>
    <property type="match status" value="1"/>
</dbReference>
<feature type="domain" description="Peptidase M16 N-terminal" evidence="2">
    <location>
        <begin position="40"/>
        <end position="174"/>
    </location>
</feature>
<comment type="similarity">
    <text evidence="1">Belongs to the peptidase M16 family.</text>
</comment>
<name>A0A6I4HZ41_9SPHI</name>
<dbReference type="PANTHER" id="PTHR11851">
    <property type="entry name" value="METALLOPROTEASE"/>
    <property type="match status" value="1"/>
</dbReference>
<feature type="domain" description="Peptidase M16 C-terminal" evidence="3">
    <location>
        <begin position="201"/>
        <end position="374"/>
    </location>
</feature>
<dbReference type="GO" id="GO:0046872">
    <property type="term" value="F:metal ion binding"/>
    <property type="evidence" value="ECO:0007669"/>
    <property type="project" value="InterPro"/>
</dbReference>
<dbReference type="EMBL" id="CP066775">
    <property type="protein sequence ID" value="QQL48692.1"/>
    <property type="molecule type" value="Genomic_DNA"/>
</dbReference>
<evidence type="ECO:0000256" key="1">
    <source>
        <dbReference type="ARBA" id="ARBA00007261"/>
    </source>
</evidence>
<evidence type="ECO:0000259" key="3">
    <source>
        <dbReference type="Pfam" id="PF05193"/>
    </source>
</evidence>
<reference evidence="4 5" key="1">
    <citation type="submission" date="2020-12" db="EMBL/GenBank/DDBJ databases">
        <title>HMF7856_wgs.fasta genome submission.</title>
        <authorList>
            <person name="Kang H."/>
            <person name="Kim H."/>
            <person name="Joh K."/>
        </authorList>
    </citation>
    <scope>NUCLEOTIDE SEQUENCE [LARGE SCALE GENOMIC DNA]</scope>
    <source>
        <strain evidence="4 5">HMF7856</strain>
    </source>
</reference>
<dbReference type="InterPro" id="IPR011765">
    <property type="entry name" value="Pept_M16_N"/>
</dbReference>
<dbReference type="SUPFAM" id="SSF63411">
    <property type="entry name" value="LuxS/MPP-like metallohydrolase"/>
    <property type="match status" value="2"/>
</dbReference>
<evidence type="ECO:0000313" key="5">
    <source>
        <dbReference type="Proteomes" id="UP000429232"/>
    </source>
</evidence>
<dbReference type="Proteomes" id="UP000429232">
    <property type="component" value="Chromosome"/>
</dbReference>
<gene>
    <name evidence="4" type="ORF">GO620_010930</name>
</gene>
<dbReference type="KEGG" id="mgik:GO620_010930"/>
<dbReference type="InterPro" id="IPR011249">
    <property type="entry name" value="Metalloenz_LuxS/M16"/>
</dbReference>
<dbReference type="Gene3D" id="3.30.830.10">
    <property type="entry name" value="Metalloenzyme, LuxS/M16 peptidase-like"/>
    <property type="match status" value="2"/>
</dbReference>
<accession>A0A6I4HZ41</accession>
<dbReference type="AlphaFoldDB" id="A0A6I4HZ41"/>